<keyword evidence="2 4" id="KW-0238">DNA-binding</keyword>
<dbReference type="Proteomes" id="UP000660265">
    <property type="component" value="Unassembled WGS sequence"/>
</dbReference>
<dbReference type="SUPFAM" id="SSF48498">
    <property type="entry name" value="Tetracyclin repressor-like, C-terminal domain"/>
    <property type="match status" value="1"/>
</dbReference>
<evidence type="ECO:0000256" key="4">
    <source>
        <dbReference type="PROSITE-ProRule" id="PRU00335"/>
    </source>
</evidence>
<evidence type="ECO:0000259" key="6">
    <source>
        <dbReference type="PROSITE" id="PS50977"/>
    </source>
</evidence>
<protein>
    <recommendedName>
        <fullName evidence="6">HTH tetR-type domain-containing protein</fullName>
    </recommendedName>
</protein>
<organism evidence="7 8">
    <name type="scientific">Streptomyces camponoticapitis</name>
    <dbReference type="NCBI Taxonomy" id="1616125"/>
    <lineage>
        <taxon>Bacteria</taxon>
        <taxon>Bacillati</taxon>
        <taxon>Actinomycetota</taxon>
        <taxon>Actinomycetes</taxon>
        <taxon>Kitasatosporales</taxon>
        <taxon>Streptomycetaceae</taxon>
        <taxon>Streptomyces</taxon>
    </lineage>
</organism>
<dbReference type="Pfam" id="PF00440">
    <property type="entry name" value="TetR_N"/>
    <property type="match status" value="1"/>
</dbReference>
<evidence type="ECO:0000256" key="2">
    <source>
        <dbReference type="ARBA" id="ARBA00023125"/>
    </source>
</evidence>
<dbReference type="InterPro" id="IPR023772">
    <property type="entry name" value="DNA-bd_HTH_TetR-type_CS"/>
</dbReference>
<accession>A0ABQ2EXV6</accession>
<dbReference type="InterPro" id="IPR049445">
    <property type="entry name" value="TetR_SbtR-like_C"/>
</dbReference>
<dbReference type="InterPro" id="IPR050109">
    <property type="entry name" value="HTH-type_TetR-like_transc_reg"/>
</dbReference>
<sequence length="290" mass="32251">MVSGRCDVRTRKRLGTLRLTQPDRAVMLTVPPKADRAVMLNLTNLTRRSHWEVETDQGVRFPYTHAWTREAVAMENPPVIKPLRSDAVRTRKLLVKAAGEAFAELGSEVSVAQIAERAGIGKGTVFRHFATKEDLLAAIVYENMFLLVAVGKRLVQSEDPTEGLRAFMSAAIELQVKDRAFCQVAQGEARHHPEVRKGQEMLDEVTEALTDRARRRGGVRQDITGQDVMLLISGIYQTVSPVVATQPHLWRRYLHLVFDSMQACDAPELPGPPPLSKTRAASPPSQPQCT</sequence>
<evidence type="ECO:0000313" key="8">
    <source>
        <dbReference type="Proteomes" id="UP000660265"/>
    </source>
</evidence>
<dbReference type="PROSITE" id="PS50977">
    <property type="entry name" value="HTH_TETR_2"/>
    <property type="match status" value="1"/>
</dbReference>
<comment type="caution">
    <text evidence="7">The sequence shown here is derived from an EMBL/GenBank/DDBJ whole genome shotgun (WGS) entry which is preliminary data.</text>
</comment>
<name>A0ABQ2EXV6_9ACTN</name>
<evidence type="ECO:0000313" key="7">
    <source>
        <dbReference type="EMBL" id="GGK30740.1"/>
    </source>
</evidence>
<feature type="domain" description="HTH tetR-type" evidence="6">
    <location>
        <begin position="88"/>
        <end position="147"/>
    </location>
</feature>
<dbReference type="PANTHER" id="PTHR30055:SF234">
    <property type="entry name" value="HTH-TYPE TRANSCRIPTIONAL REGULATOR BETI"/>
    <property type="match status" value="1"/>
</dbReference>
<gene>
    <name evidence="7" type="ORF">GCM10011583_73200</name>
</gene>
<dbReference type="PANTHER" id="PTHR30055">
    <property type="entry name" value="HTH-TYPE TRANSCRIPTIONAL REGULATOR RUTR"/>
    <property type="match status" value="1"/>
</dbReference>
<evidence type="ECO:0000256" key="3">
    <source>
        <dbReference type="ARBA" id="ARBA00023163"/>
    </source>
</evidence>
<dbReference type="InterPro" id="IPR036271">
    <property type="entry name" value="Tet_transcr_reg_TetR-rel_C_sf"/>
</dbReference>
<dbReference type="PRINTS" id="PR00455">
    <property type="entry name" value="HTHTETR"/>
</dbReference>
<dbReference type="InterPro" id="IPR001647">
    <property type="entry name" value="HTH_TetR"/>
</dbReference>
<dbReference type="EMBL" id="BMMV01000042">
    <property type="protein sequence ID" value="GGK30740.1"/>
    <property type="molecule type" value="Genomic_DNA"/>
</dbReference>
<feature type="DNA-binding region" description="H-T-H motif" evidence="4">
    <location>
        <begin position="110"/>
        <end position="129"/>
    </location>
</feature>
<feature type="region of interest" description="Disordered" evidence="5">
    <location>
        <begin position="267"/>
        <end position="290"/>
    </location>
</feature>
<dbReference type="InterPro" id="IPR009057">
    <property type="entry name" value="Homeodomain-like_sf"/>
</dbReference>
<proteinExistence type="predicted"/>
<dbReference type="PROSITE" id="PS01081">
    <property type="entry name" value="HTH_TETR_1"/>
    <property type="match status" value="1"/>
</dbReference>
<keyword evidence="8" id="KW-1185">Reference proteome</keyword>
<evidence type="ECO:0000256" key="5">
    <source>
        <dbReference type="SAM" id="MobiDB-lite"/>
    </source>
</evidence>
<keyword evidence="1" id="KW-0805">Transcription regulation</keyword>
<dbReference type="Pfam" id="PF21597">
    <property type="entry name" value="TetR_C_43"/>
    <property type="match status" value="1"/>
</dbReference>
<dbReference type="Gene3D" id="1.10.357.10">
    <property type="entry name" value="Tetracycline Repressor, domain 2"/>
    <property type="match status" value="1"/>
</dbReference>
<reference evidence="8" key="1">
    <citation type="journal article" date="2019" name="Int. J. Syst. Evol. Microbiol.">
        <title>The Global Catalogue of Microorganisms (GCM) 10K type strain sequencing project: providing services to taxonomists for standard genome sequencing and annotation.</title>
        <authorList>
            <consortium name="The Broad Institute Genomics Platform"/>
            <consortium name="The Broad Institute Genome Sequencing Center for Infectious Disease"/>
            <person name="Wu L."/>
            <person name="Ma J."/>
        </authorList>
    </citation>
    <scope>NUCLEOTIDE SEQUENCE [LARGE SCALE GENOMIC DNA]</scope>
    <source>
        <strain evidence="8">CGMCC 4.7275</strain>
    </source>
</reference>
<dbReference type="SUPFAM" id="SSF46689">
    <property type="entry name" value="Homeodomain-like"/>
    <property type="match status" value="1"/>
</dbReference>
<evidence type="ECO:0000256" key="1">
    <source>
        <dbReference type="ARBA" id="ARBA00023015"/>
    </source>
</evidence>
<keyword evidence="3" id="KW-0804">Transcription</keyword>